<dbReference type="Proteomes" id="UP000521199">
    <property type="component" value="Unassembled WGS sequence"/>
</dbReference>
<dbReference type="InterPro" id="IPR023393">
    <property type="entry name" value="START-like_dom_sf"/>
</dbReference>
<comment type="caution">
    <text evidence="3">The sequence shown here is derived from an EMBL/GenBank/DDBJ whole genome shotgun (WGS) entry which is preliminary data.</text>
</comment>
<dbReference type="Gene3D" id="3.30.530.20">
    <property type="match status" value="1"/>
</dbReference>
<feature type="domain" description="Activator of Hsp90 ATPase homologue 1/2-like C-terminal" evidence="2">
    <location>
        <begin position="17"/>
        <end position="124"/>
    </location>
</feature>
<protein>
    <submittedName>
        <fullName evidence="3">Uncharacterized protein YndB with AHSA1/START domain</fullName>
    </submittedName>
</protein>
<accession>A0A7W8D8C3</accession>
<dbReference type="SUPFAM" id="SSF55961">
    <property type="entry name" value="Bet v1-like"/>
    <property type="match status" value="1"/>
</dbReference>
<dbReference type="CDD" id="cd08901">
    <property type="entry name" value="SRPBCC_CalC_Aha1-like_8"/>
    <property type="match status" value="1"/>
</dbReference>
<reference evidence="3 4" key="1">
    <citation type="submission" date="2020-08" db="EMBL/GenBank/DDBJ databases">
        <title>Genomic Encyclopedia of Type Strains, Phase IV (KMG-IV): sequencing the most valuable type-strain genomes for metagenomic binning, comparative biology and taxonomic classification.</title>
        <authorList>
            <person name="Goeker M."/>
        </authorList>
    </citation>
    <scope>NUCLEOTIDE SEQUENCE [LARGE SCALE GENOMIC DNA]</scope>
    <source>
        <strain evidence="3 4">DSM 24163</strain>
    </source>
</reference>
<evidence type="ECO:0000259" key="2">
    <source>
        <dbReference type="Pfam" id="PF08327"/>
    </source>
</evidence>
<comment type="similarity">
    <text evidence="1">Belongs to the AHA1 family.</text>
</comment>
<keyword evidence="4" id="KW-1185">Reference proteome</keyword>
<evidence type="ECO:0000313" key="4">
    <source>
        <dbReference type="Proteomes" id="UP000521199"/>
    </source>
</evidence>
<proteinExistence type="inferred from homology"/>
<evidence type="ECO:0000313" key="3">
    <source>
        <dbReference type="EMBL" id="MBB5208023.1"/>
    </source>
</evidence>
<name>A0A7W8D8C3_9GAMM</name>
<dbReference type="EMBL" id="JACHHP010000002">
    <property type="protein sequence ID" value="MBB5208023.1"/>
    <property type="molecule type" value="Genomic_DNA"/>
</dbReference>
<sequence length="153" mass="16798">MPISPPVARTHMLIRKPAAEVYRAFVDPLQTCRFWFTRGSGELRQGATVTWHWDMYGASATVDVIALEPDRRILVHWPTPVEWTFSPRGDGATFVTITAGGFDGSDNERVAQAIDAMGGFTLALAGCKAWLEHGIELSLVADHDPGQHVPRDG</sequence>
<dbReference type="Pfam" id="PF08327">
    <property type="entry name" value="AHSA1"/>
    <property type="match status" value="1"/>
</dbReference>
<organism evidence="3 4">
    <name type="scientific">Chiayiivirga flava</name>
    <dbReference type="NCBI Taxonomy" id="659595"/>
    <lineage>
        <taxon>Bacteria</taxon>
        <taxon>Pseudomonadati</taxon>
        <taxon>Pseudomonadota</taxon>
        <taxon>Gammaproteobacteria</taxon>
        <taxon>Lysobacterales</taxon>
        <taxon>Lysobacteraceae</taxon>
        <taxon>Chiayiivirga</taxon>
    </lineage>
</organism>
<evidence type="ECO:0000256" key="1">
    <source>
        <dbReference type="ARBA" id="ARBA00006817"/>
    </source>
</evidence>
<gene>
    <name evidence="3" type="ORF">HNQ52_001552</name>
</gene>
<dbReference type="AlphaFoldDB" id="A0A7W8D8C3"/>
<dbReference type="InterPro" id="IPR013538">
    <property type="entry name" value="ASHA1/2-like_C"/>
</dbReference>